<evidence type="ECO:0000313" key="2">
    <source>
        <dbReference type="Proteomes" id="UP000318050"/>
    </source>
</evidence>
<comment type="caution">
    <text evidence="1">The sequence shown here is derived from an EMBL/GenBank/DDBJ whole genome shotgun (WGS) entry which is preliminary data.</text>
</comment>
<organism evidence="1 2">
    <name type="scientific">Nitrospirillum amazonense</name>
    <dbReference type="NCBI Taxonomy" id="28077"/>
    <lineage>
        <taxon>Bacteria</taxon>
        <taxon>Pseudomonadati</taxon>
        <taxon>Pseudomonadota</taxon>
        <taxon>Alphaproteobacteria</taxon>
        <taxon>Rhodospirillales</taxon>
        <taxon>Azospirillaceae</taxon>
        <taxon>Nitrospirillum</taxon>
    </lineage>
</organism>
<protein>
    <submittedName>
        <fullName evidence="1">Uncharacterized protein</fullName>
    </submittedName>
</protein>
<reference evidence="1 2" key="1">
    <citation type="submission" date="2019-06" db="EMBL/GenBank/DDBJ databases">
        <title>Genomic Encyclopedia of Type Strains, Phase IV (KMG-V): Genome sequencing to study the core and pangenomes of soil and plant-associated prokaryotes.</title>
        <authorList>
            <person name="Whitman W."/>
        </authorList>
    </citation>
    <scope>NUCLEOTIDE SEQUENCE [LARGE SCALE GENOMIC DNA]</scope>
    <source>
        <strain evidence="1 2">BR 11140</strain>
    </source>
</reference>
<dbReference type="Proteomes" id="UP000318050">
    <property type="component" value="Unassembled WGS sequence"/>
</dbReference>
<evidence type="ECO:0000313" key="1">
    <source>
        <dbReference type="EMBL" id="TWB48943.1"/>
    </source>
</evidence>
<proteinExistence type="predicted"/>
<accession>A0A560HQU0</accession>
<name>A0A560HQU0_9PROT</name>
<dbReference type="EMBL" id="VITT01000027">
    <property type="protein sequence ID" value="TWB48943.1"/>
    <property type="molecule type" value="Genomic_DNA"/>
</dbReference>
<sequence length="132" mass="14656">MQIRRYVSDAVTGDGFDPKFYNIINPDVARAGVDPYGHYMSAGWHEGRDPNGYFSTLGYLNAYTDVAAAGVNPLQHYMQYGWHEGRNPSGLFNTRKYLAAYSDIAAAGINPFLHYLKNGAFEGRSPFGDGTY</sequence>
<gene>
    <name evidence="1" type="ORF">FBZ92_12745</name>
</gene>
<dbReference type="AlphaFoldDB" id="A0A560HQU0"/>